<accession>A0AAV2U0Z9</accession>
<feature type="coiled-coil region" evidence="4">
    <location>
        <begin position="1129"/>
        <end position="1188"/>
    </location>
</feature>
<evidence type="ECO:0000256" key="5">
    <source>
        <dbReference type="SAM" id="MobiDB-lite"/>
    </source>
</evidence>
<feature type="region of interest" description="Disordered" evidence="5">
    <location>
        <begin position="601"/>
        <end position="671"/>
    </location>
</feature>
<sequence length="1499" mass="166235">MDWLGGLSNIKGQLSNLTKDLLAENTSGISDPQVELEFANAKISELLEVIEAQKNEIGSLKTKNDELQVQLESANMRLDHAKEQFTLQLAEKEGIIMKLRTEITSERGEPEGQSAVAPQVRLMVGQKGTDDLQNCMDTYAEFASEDHGSDVSGLGCTATWQELRNEVKQLRSEVSKWRQIAKQKKGKKARSDAIEVRSNTELEKEIEELKEKLMDAEELRQTEISDLRGSHTVLVNNLYSQLKEAEEEVLSVRAKMEKMASDQIRTEKCNSPILIENSASQSIQPVQDQIPTSSPEKTGKKKARGSKKKKKDDPQSPTGESPKAPAVNVYKHSSAVRQSLRIAADHETVDIPPVHSFPIDTRDQNVQAFVENHSANMQTEVLLSSKETQTKCTPAVCLEVKSSNSPVSSMSFVESASFTEADLNTLPQKILTEREALSSLDLDLLSVGVQTSIPFPVASSATSAELVPESNGGTVGGADDRSQTSDVSEVSAYSRQLDDLVHQLADEMQIYERDVDEMVSAVTSHIPLSPRSSENGYTRHSSGEVSEEGESASKSATKNDIAHQLAQLQASLKARRKRLTSIRKNASSALTVVQPVRLSPTAHVSPDINDDQNEVTETEADGWQDDDFPDFDNNETGASAESRTDDRTTVLSRGDDQTTQTGLSRSESKEEISDLKNIIQNLEDRIAQDSLAYEKRIEELKAELKPADRLKEALKIAVTHLKSPLPPPPPIPAEMNVSSESFPPPPWPPVDPESQLAIIAAAEAAAFNELKRAHIALKNTTDALVALKEENQTLHSRLISTEEQKPDETKPFSDAKGASEDASDLAYRLCLNLDVDPKELNWVPEEWEEILYDLLKARVGENSPTDSESHDEQVAQLSAEIYSLQNLLNQHGAFRAQAERDLGQLLSTITAQRNQLHELSAENDKLKKAAAEADASVQSRTDSSDKEKDTADFRRLSKLVESKDAEISSLQHRLEELDNLIRSVYLHSAPSAPGDSGVGSATEDVDDPTKRLELITVKLNNALSRAERAESMYESVLSALQQKHTESQTYHAQLQRVYCELAASVEKQQVLQLELDKLRGELPTLQNPKTEPESSKSVEQEIREDPISPTMAKYQTKQPSDSVNPESVEGKLRAEIQRLQAHLLEMEESYTNEALNAEAREVELRNKLHTTEQRLSRLEQTGVSAEDKVHCAMQERDEALRSAEASQKEIIALQASMTNLQAVLDSFQKNQESAISAETQHIRLELKHARQNEDAAREEIGRLNAQLTEKSQLDGLVQQIKLENQRYNNQLKQLKSEVDQKNSQLDALRTRLAQMAVDTDSKVDKVLMRNLLVSFFHLPPSERKNGLRIIGSLLQFSDDDYAKVGSESGAIPKLMNWVRSTVSKLPAGPPKDLTFSSTYPDKSFTELLLTFLEQESSPRTPLRLPMEYYTPEAVRPSVSHRQKASVYELPATFESPNPCPDIEIPTIPTVLPPTTSLPTSHSTPVTSTSTAPTNPLFRL</sequence>
<evidence type="ECO:0000259" key="6">
    <source>
        <dbReference type="PROSITE" id="PS50913"/>
    </source>
</evidence>
<feature type="compositionally biased region" description="Polar residues" evidence="5">
    <location>
        <begin position="530"/>
        <end position="540"/>
    </location>
</feature>
<dbReference type="PANTHER" id="PTHR18921:SF2">
    <property type="entry name" value="THYROID RECEPTOR-INTERACTING PROTEIN 11"/>
    <property type="match status" value="1"/>
</dbReference>
<evidence type="ECO:0000256" key="2">
    <source>
        <dbReference type="ARBA" id="ARBA00023034"/>
    </source>
</evidence>
<feature type="coiled-coil region" evidence="4">
    <location>
        <begin position="160"/>
        <end position="262"/>
    </location>
</feature>
<feature type="region of interest" description="Disordered" evidence="5">
    <location>
        <begin position="799"/>
        <end position="818"/>
    </location>
</feature>
<feature type="region of interest" description="Disordered" evidence="5">
    <location>
        <begin position="930"/>
        <end position="950"/>
    </location>
</feature>
<feature type="region of interest" description="Disordered" evidence="5">
    <location>
        <begin position="1474"/>
        <end position="1499"/>
    </location>
</feature>
<name>A0AAV2U0Z9_CALDB</name>
<evidence type="ECO:0000256" key="1">
    <source>
        <dbReference type="ARBA" id="ARBA00004555"/>
    </source>
</evidence>
<feature type="region of interest" description="Disordered" evidence="5">
    <location>
        <begin position="1082"/>
        <end position="1127"/>
    </location>
</feature>
<feature type="compositionally biased region" description="Polar residues" evidence="5">
    <location>
        <begin position="1113"/>
        <end position="1125"/>
    </location>
</feature>
<dbReference type="EMBL" id="CAXLJL010001033">
    <property type="protein sequence ID" value="CAL5142397.1"/>
    <property type="molecule type" value="Genomic_DNA"/>
</dbReference>
<feature type="coiled-coil region" evidence="4">
    <location>
        <begin position="1246"/>
        <end position="1311"/>
    </location>
</feature>
<feature type="coiled-coil region" evidence="4">
    <location>
        <begin position="36"/>
        <end position="84"/>
    </location>
</feature>
<dbReference type="GO" id="GO:0007030">
    <property type="term" value="P:Golgi organization"/>
    <property type="evidence" value="ECO:0007669"/>
    <property type="project" value="TreeGrafter"/>
</dbReference>
<evidence type="ECO:0000256" key="4">
    <source>
        <dbReference type="SAM" id="Coils"/>
    </source>
</evidence>
<dbReference type="GO" id="GO:0031267">
    <property type="term" value="F:small GTPase binding"/>
    <property type="evidence" value="ECO:0007669"/>
    <property type="project" value="TreeGrafter"/>
</dbReference>
<feature type="compositionally biased region" description="Polar residues" evidence="5">
    <location>
        <begin position="277"/>
        <end position="296"/>
    </location>
</feature>
<keyword evidence="2" id="KW-0333">Golgi apparatus</keyword>
<reference evidence="7" key="1">
    <citation type="submission" date="2024-06" db="EMBL/GenBank/DDBJ databases">
        <authorList>
            <person name="Liu X."/>
            <person name="Lenzi L."/>
            <person name="Haldenby T S."/>
            <person name="Uol C."/>
        </authorList>
    </citation>
    <scope>NUCLEOTIDE SEQUENCE</scope>
</reference>
<feature type="compositionally biased region" description="Basic and acidic residues" evidence="5">
    <location>
        <begin position="800"/>
        <end position="818"/>
    </location>
</feature>
<proteinExistence type="predicted"/>
<evidence type="ECO:0000313" key="7">
    <source>
        <dbReference type="EMBL" id="CAL5142397.1"/>
    </source>
</evidence>
<dbReference type="InterPro" id="IPR000237">
    <property type="entry name" value="GRIP_dom"/>
</dbReference>
<protein>
    <recommendedName>
        <fullName evidence="6">GRIP domain-containing protein</fullName>
    </recommendedName>
</protein>
<feature type="compositionally biased region" description="Low complexity" evidence="5">
    <location>
        <begin position="1474"/>
        <end position="1493"/>
    </location>
</feature>
<organism evidence="7 8">
    <name type="scientific">Calicophoron daubneyi</name>
    <name type="common">Rumen fluke</name>
    <name type="synonym">Paramphistomum daubneyi</name>
    <dbReference type="NCBI Taxonomy" id="300641"/>
    <lineage>
        <taxon>Eukaryota</taxon>
        <taxon>Metazoa</taxon>
        <taxon>Spiralia</taxon>
        <taxon>Lophotrochozoa</taxon>
        <taxon>Platyhelminthes</taxon>
        <taxon>Trematoda</taxon>
        <taxon>Digenea</taxon>
        <taxon>Plagiorchiida</taxon>
        <taxon>Pronocephalata</taxon>
        <taxon>Paramphistomoidea</taxon>
        <taxon>Paramphistomidae</taxon>
        <taxon>Calicophoron</taxon>
    </lineage>
</organism>
<feature type="region of interest" description="Disordered" evidence="5">
    <location>
        <begin position="524"/>
        <end position="557"/>
    </location>
</feature>
<feature type="domain" description="GRIP" evidence="6">
    <location>
        <begin position="1318"/>
        <end position="1367"/>
    </location>
</feature>
<dbReference type="PANTHER" id="PTHR18921">
    <property type="entry name" value="MYOSIN HEAVY CHAIN - RELATED"/>
    <property type="match status" value="1"/>
</dbReference>
<comment type="subcellular location">
    <subcellularLocation>
        <location evidence="1">Golgi apparatus</location>
    </subcellularLocation>
</comment>
<feature type="compositionally biased region" description="Acidic residues" evidence="5">
    <location>
        <begin position="608"/>
        <end position="633"/>
    </location>
</feature>
<feature type="region of interest" description="Disordered" evidence="5">
    <location>
        <begin position="459"/>
        <end position="489"/>
    </location>
</feature>
<evidence type="ECO:0000313" key="8">
    <source>
        <dbReference type="Proteomes" id="UP001497525"/>
    </source>
</evidence>
<feature type="compositionally biased region" description="Basic and acidic residues" evidence="5">
    <location>
        <begin position="1090"/>
        <end position="1106"/>
    </location>
</feature>
<comment type="caution">
    <text evidence="7">The sequence shown here is derived from an EMBL/GenBank/DDBJ whole genome shotgun (WGS) entry which is preliminary data.</text>
</comment>
<gene>
    <name evidence="7" type="ORF">CDAUBV1_LOCUS17623</name>
</gene>
<dbReference type="PROSITE" id="PS50913">
    <property type="entry name" value="GRIP"/>
    <property type="match status" value="1"/>
</dbReference>
<evidence type="ECO:0000256" key="3">
    <source>
        <dbReference type="ARBA" id="ARBA00023054"/>
    </source>
</evidence>
<feature type="region of interest" description="Disordered" evidence="5">
    <location>
        <begin position="277"/>
        <end position="329"/>
    </location>
</feature>
<dbReference type="GO" id="GO:0005794">
    <property type="term" value="C:Golgi apparatus"/>
    <property type="evidence" value="ECO:0007669"/>
    <property type="project" value="UniProtKB-SubCell"/>
</dbReference>
<dbReference type="GO" id="GO:0006888">
    <property type="term" value="P:endoplasmic reticulum to Golgi vesicle-mediated transport"/>
    <property type="evidence" value="ECO:0007669"/>
    <property type="project" value="TreeGrafter"/>
</dbReference>
<feature type="compositionally biased region" description="Basic and acidic residues" evidence="5">
    <location>
        <begin position="642"/>
        <end position="656"/>
    </location>
</feature>
<feature type="compositionally biased region" description="Basic residues" evidence="5">
    <location>
        <begin position="299"/>
        <end position="310"/>
    </location>
</feature>
<keyword evidence="3 4" id="KW-0175">Coiled coil</keyword>
<dbReference type="Proteomes" id="UP001497525">
    <property type="component" value="Unassembled WGS sequence"/>
</dbReference>